<keyword evidence="4" id="KW-1185">Reference proteome</keyword>
<evidence type="ECO:0000259" key="2">
    <source>
        <dbReference type="SMART" id="SM00093"/>
    </source>
</evidence>
<reference evidence="3 4" key="1">
    <citation type="submission" date="2010-10" db="EMBL/GenBank/DDBJ databases">
        <title>Complete sequence of Frankia sp. EuI1c.</title>
        <authorList>
            <consortium name="US DOE Joint Genome Institute"/>
            <person name="Lucas S."/>
            <person name="Copeland A."/>
            <person name="Lapidus A."/>
            <person name="Cheng J.-F."/>
            <person name="Bruce D."/>
            <person name="Goodwin L."/>
            <person name="Pitluck S."/>
            <person name="Chertkov O."/>
            <person name="Detter J.C."/>
            <person name="Han C."/>
            <person name="Tapia R."/>
            <person name="Land M."/>
            <person name="Hauser L."/>
            <person name="Jeffries C."/>
            <person name="Kyrpides N."/>
            <person name="Ivanova N."/>
            <person name="Mikhailova N."/>
            <person name="Beauchemin N."/>
            <person name="Sen A."/>
            <person name="Sur S.A."/>
            <person name="Gtari M."/>
            <person name="Wall L."/>
            <person name="Tisa L."/>
            <person name="Woyke T."/>
        </authorList>
    </citation>
    <scope>NUCLEOTIDE SEQUENCE [LARGE SCALE GENOMIC DNA]</scope>
    <source>
        <strain evidence="4">DSM 45817 / CECT 9037 / EuI1c</strain>
    </source>
</reference>
<dbReference type="InterPro" id="IPR023796">
    <property type="entry name" value="Serpin_dom"/>
</dbReference>
<dbReference type="OrthoDB" id="9764871at2"/>
<sequence>MLARREFLRGAVLAAAGLGVGTLATGCGSNGSPSGTVATAGDRSRAAADGADLPGAAAAVSAFSAELYRRLSAAATGNLICSPYSAVMALAMARAGAVGRTATELDTVLHAPTAGGGDPLGPGLNALALTLDARAGARKDMHGAKATITLDVANALWGQDGEKWEAPFLTTLARHYGAGMRLVDYRADSAGAAKAINAWTSQQTKGRIPKIVDGLDPSTRLVLANALYLRAPWNSPFGDAQPAPFTRLDGSVVQAQLMSVDAYDAGYATGPDWQAVDVPYAGGELAMAVILPDQGRFEAVRAALDGTALRRLLTGLQVTGVQLDLPKWTTRTRVRLDDALVALGMPTAFGDSADFSGMTTTERLSIASVPQEAFVAVDEHGTEAAAATAVVMGVSAIVAPRRKLTVDRPYLYVIHDRPTGTPLFLGHVTDPTAV</sequence>
<dbReference type="SUPFAM" id="SSF56574">
    <property type="entry name" value="Serpins"/>
    <property type="match status" value="1"/>
</dbReference>
<dbReference type="Pfam" id="PF00079">
    <property type="entry name" value="Serpin"/>
    <property type="match status" value="1"/>
</dbReference>
<dbReference type="GO" id="GO:0004867">
    <property type="term" value="F:serine-type endopeptidase inhibitor activity"/>
    <property type="evidence" value="ECO:0007669"/>
    <property type="project" value="InterPro"/>
</dbReference>
<dbReference type="InterPro" id="IPR006311">
    <property type="entry name" value="TAT_signal"/>
</dbReference>
<dbReference type="PANTHER" id="PTHR11461">
    <property type="entry name" value="SERINE PROTEASE INHIBITOR, SERPIN"/>
    <property type="match status" value="1"/>
</dbReference>
<organism evidence="3 4">
    <name type="scientific">Pseudofrankia inefficax (strain DSM 45817 / CECT 9037 / DDB 130130 / EuI1c)</name>
    <name type="common">Frankia inefficax</name>
    <dbReference type="NCBI Taxonomy" id="298654"/>
    <lineage>
        <taxon>Bacteria</taxon>
        <taxon>Bacillati</taxon>
        <taxon>Actinomycetota</taxon>
        <taxon>Actinomycetes</taxon>
        <taxon>Frankiales</taxon>
        <taxon>Frankiaceae</taxon>
        <taxon>Pseudofrankia</taxon>
    </lineage>
</organism>
<dbReference type="InParanoid" id="E3IWZ9"/>
<dbReference type="eggNOG" id="COG4826">
    <property type="taxonomic scope" value="Bacteria"/>
</dbReference>
<accession>E3IWZ9</accession>
<dbReference type="AlphaFoldDB" id="E3IWZ9"/>
<dbReference type="PROSITE" id="PS51257">
    <property type="entry name" value="PROKAR_LIPOPROTEIN"/>
    <property type="match status" value="1"/>
</dbReference>
<proteinExistence type="inferred from homology"/>
<gene>
    <name evidence="3" type="ordered locus">FraEuI1c_4630</name>
</gene>
<evidence type="ECO:0000313" key="4">
    <source>
        <dbReference type="Proteomes" id="UP000002484"/>
    </source>
</evidence>
<dbReference type="CDD" id="cd19590">
    <property type="entry name" value="serpin_thermopin-like"/>
    <property type="match status" value="1"/>
</dbReference>
<dbReference type="Proteomes" id="UP000002484">
    <property type="component" value="Chromosome"/>
</dbReference>
<comment type="similarity">
    <text evidence="1">Belongs to the serpin family.</text>
</comment>
<protein>
    <submittedName>
        <fullName evidence="3">Proteinase inhibitor I4 serpin</fullName>
    </submittedName>
</protein>
<dbReference type="Gene3D" id="3.30.497.10">
    <property type="entry name" value="Antithrombin, subunit I, domain 2"/>
    <property type="match status" value="1"/>
</dbReference>
<dbReference type="EMBL" id="CP002299">
    <property type="protein sequence ID" value="ADP82623.1"/>
    <property type="molecule type" value="Genomic_DNA"/>
</dbReference>
<evidence type="ECO:0000313" key="3">
    <source>
        <dbReference type="EMBL" id="ADP82623.1"/>
    </source>
</evidence>
<dbReference type="InterPro" id="IPR042185">
    <property type="entry name" value="Serpin_sf_2"/>
</dbReference>
<dbReference type="InterPro" id="IPR036186">
    <property type="entry name" value="Serpin_sf"/>
</dbReference>
<dbReference type="SMART" id="SM00093">
    <property type="entry name" value="SERPIN"/>
    <property type="match status" value="1"/>
</dbReference>
<feature type="domain" description="Serpin" evidence="2">
    <location>
        <begin position="65"/>
        <end position="431"/>
    </location>
</feature>
<dbReference type="RefSeq" id="WP_013425741.1">
    <property type="nucleotide sequence ID" value="NC_014666.1"/>
</dbReference>
<name>E3IWZ9_PSEI1</name>
<evidence type="ECO:0000256" key="1">
    <source>
        <dbReference type="RuleBase" id="RU000411"/>
    </source>
</evidence>
<dbReference type="Gene3D" id="2.30.39.10">
    <property type="entry name" value="Alpha-1-antitrypsin, domain 1"/>
    <property type="match status" value="1"/>
</dbReference>
<dbReference type="STRING" id="298654.FraEuI1c_4630"/>
<dbReference type="MEROPS" id="I04.073"/>
<dbReference type="KEGG" id="fri:FraEuI1c_4630"/>
<dbReference type="PANTHER" id="PTHR11461:SF211">
    <property type="entry name" value="GH10112P-RELATED"/>
    <property type="match status" value="1"/>
</dbReference>
<dbReference type="HOGENOM" id="CLU_023330_0_2_11"/>
<dbReference type="InterPro" id="IPR042178">
    <property type="entry name" value="Serpin_sf_1"/>
</dbReference>
<dbReference type="GO" id="GO:0005615">
    <property type="term" value="C:extracellular space"/>
    <property type="evidence" value="ECO:0007669"/>
    <property type="project" value="InterPro"/>
</dbReference>
<dbReference type="InterPro" id="IPR000215">
    <property type="entry name" value="Serpin_fam"/>
</dbReference>
<dbReference type="PROSITE" id="PS51318">
    <property type="entry name" value="TAT"/>
    <property type="match status" value="1"/>
</dbReference>